<dbReference type="Proteomes" id="UP001595476">
    <property type="component" value="Unassembled WGS sequence"/>
</dbReference>
<evidence type="ECO:0000313" key="2">
    <source>
        <dbReference type="Proteomes" id="UP001595476"/>
    </source>
</evidence>
<comment type="caution">
    <text evidence="1">The sequence shown here is derived from an EMBL/GenBank/DDBJ whole genome shotgun (WGS) entry which is preliminary data.</text>
</comment>
<evidence type="ECO:0000313" key="1">
    <source>
        <dbReference type="EMBL" id="MFC3151477.1"/>
    </source>
</evidence>
<accession>A0ABV7HIE9</accession>
<reference evidence="2" key="1">
    <citation type="journal article" date="2019" name="Int. J. Syst. Evol. Microbiol.">
        <title>The Global Catalogue of Microorganisms (GCM) 10K type strain sequencing project: providing services to taxonomists for standard genome sequencing and annotation.</title>
        <authorList>
            <consortium name="The Broad Institute Genomics Platform"/>
            <consortium name="The Broad Institute Genome Sequencing Center for Infectious Disease"/>
            <person name="Wu L."/>
            <person name="Ma J."/>
        </authorList>
    </citation>
    <scope>NUCLEOTIDE SEQUENCE [LARGE SCALE GENOMIC DNA]</scope>
    <source>
        <strain evidence="2">KCTC 52438</strain>
    </source>
</reference>
<name>A0ABV7HIE9_9GAMM</name>
<proteinExistence type="predicted"/>
<organism evidence="1 2">
    <name type="scientific">Litoribrevibacter euphylliae</name>
    <dbReference type="NCBI Taxonomy" id="1834034"/>
    <lineage>
        <taxon>Bacteria</taxon>
        <taxon>Pseudomonadati</taxon>
        <taxon>Pseudomonadota</taxon>
        <taxon>Gammaproteobacteria</taxon>
        <taxon>Oceanospirillales</taxon>
        <taxon>Oceanospirillaceae</taxon>
        <taxon>Litoribrevibacter</taxon>
    </lineage>
</organism>
<sequence length="123" mass="14447">MFRRFKLKAFDVYRDGGSLSVSYHDSKGVLNVLMFPIRRLPYDEGSTRLYMEPNLTKYIKKTVISPLTGKPRIETDLDESQISWNQAKRLLSKLRPQVRKIDSNYKWVFDEMCIIASSDNHEI</sequence>
<protein>
    <submittedName>
        <fullName evidence="1">Uncharacterized protein</fullName>
    </submittedName>
</protein>
<dbReference type="EMBL" id="JBHRSZ010000004">
    <property type="protein sequence ID" value="MFC3151477.1"/>
    <property type="molecule type" value="Genomic_DNA"/>
</dbReference>
<dbReference type="RefSeq" id="WP_386720310.1">
    <property type="nucleotide sequence ID" value="NZ_JBHRSZ010000004.1"/>
</dbReference>
<keyword evidence="2" id="KW-1185">Reference proteome</keyword>
<gene>
    <name evidence="1" type="ORF">ACFOEK_10605</name>
</gene>